<evidence type="ECO:0000256" key="3">
    <source>
        <dbReference type="ARBA" id="ARBA00022771"/>
    </source>
</evidence>
<dbReference type="PANTHER" id="PTHR14677">
    <property type="entry name" value="ARSENITE INDUCUBLE RNA ASSOCIATED PROTEIN AIP-1-RELATED"/>
    <property type="match status" value="1"/>
</dbReference>
<keyword evidence="9" id="KW-1185">Reference proteome</keyword>
<dbReference type="GO" id="GO:0043161">
    <property type="term" value="P:proteasome-mediated ubiquitin-dependent protein catabolic process"/>
    <property type="evidence" value="ECO:0007669"/>
    <property type="project" value="TreeGrafter"/>
</dbReference>
<dbReference type="SUPFAM" id="SSF118310">
    <property type="entry name" value="AN1-like Zinc finger"/>
    <property type="match status" value="2"/>
</dbReference>
<evidence type="ECO:0000256" key="6">
    <source>
        <dbReference type="SAM" id="MobiDB-lite"/>
    </source>
</evidence>
<dbReference type="PROSITE" id="PS51039">
    <property type="entry name" value="ZF_AN1"/>
    <property type="match status" value="2"/>
</dbReference>
<dbReference type="FunFam" id="4.10.1110.10:FF:000003">
    <property type="entry name" value="AN1-type zinc finger protein 2B isoform X1"/>
    <property type="match status" value="1"/>
</dbReference>
<feature type="domain" description="AN1-type" evidence="7">
    <location>
        <begin position="4"/>
        <end position="52"/>
    </location>
</feature>
<sequence length="271" mass="30287">MEFPDLGQHCSNLACKQLDFLPMKCDACSQIFCKNHIKYISHGCEEGYKKDVQVPVCPLCNEPVPGRRDEAPDIRVSEHIDRDCQSDKAVKKRKVFANKCSKKGCKQKELMPLICDSCRLNFCLKHRHSLDHDCKGFQGTGSSISNSGFAAINRAKSSPSKPASKQSRQPQRTNLGDIGADLARERREREAARQSTRPAVSNVYSMQAGMSEDEAMARALQLSLASESNPQPSPNHVPPTQKQQEEADLALARALAQSEEEQRQRHQNQVR</sequence>
<dbReference type="GO" id="GO:0045047">
    <property type="term" value="P:protein targeting to ER"/>
    <property type="evidence" value="ECO:0007669"/>
    <property type="project" value="TreeGrafter"/>
</dbReference>
<comment type="caution">
    <text evidence="8">The sequence shown here is derived from an EMBL/GenBank/DDBJ whole genome shotgun (WGS) entry which is preliminary data.</text>
</comment>
<dbReference type="Pfam" id="PF25403">
    <property type="entry name" value="zf-C2H2_ZFAND2"/>
    <property type="match status" value="1"/>
</dbReference>
<reference evidence="8" key="1">
    <citation type="submission" date="2021-10" db="EMBL/GenBank/DDBJ databases">
        <title>Tropical sea cucumber genome reveals ecological adaptation and Cuvierian tubules defense mechanism.</title>
        <authorList>
            <person name="Chen T."/>
        </authorList>
    </citation>
    <scope>NUCLEOTIDE SEQUENCE</scope>
    <source>
        <strain evidence="8">Nanhai2018</strain>
        <tissue evidence="8">Muscle</tissue>
    </source>
</reference>
<keyword evidence="3 5" id="KW-0863">Zinc-finger</keyword>
<dbReference type="InterPro" id="IPR000058">
    <property type="entry name" value="Znf_AN1"/>
</dbReference>
<gene>
    <name evidence="8" type="ORF">HOLleu_31036</name>
</gene>
<feature type="compositionally biased region" description="Polar residues" evidence="6">
    <location>
        <begin position="194"/>
        <end position="205"/>
    </location>
</feature>
<dbReference type="AlphaFoldDB" id="A0A9Q1BLA5"/>
<evidence type="ECO:0000256" key="1">
    <source>
        <dbReference type="ARBA" id="ARBA00022723"/>
    </source>
</evidence>
<organism evidence="8 9">
    <name type="scientific">Holothuria leucospilota</name>
    <name type="common">Black long sea cucumber</name>
    <name type="synonym">Mertensiothuria leucospilota</name>
    <dbReference type="NCBI Taxonomy" id="206669"/>
    <lineage>
        <taxon>Eukaryota</taxon>
        <taxon>Metazoa</taxon>
        <taxon>Echinodermata</taxon>
        <taxon>Eleutherozoa</taxon>
        <taxon>Echinozoa</taxon>
        <taxon>Holothuroidea</taxon>
        <taxon>Aspidochirotacea</taxon>
        <taxon>Aspidochirotida</taxon>
        <taxon>Holothuriidae</taxon>
        <taxon>Holothuria</taxon>
    </lineage>
</organism>
<feature type="compositionally biased region" description="Low complexity" evidence="6">
    <location>
        <begin position="154"/>
        <end position="171"/>
    </location>
</feature>
<proteinExistence type="predicted"/>
<dbReference type="PANTHER" id="PTHR14677:SF20">
    <property type="entry name" value="ZINC FINGER AN1-TYPE CONTAINING 2A-RELATED"/>
    <property type="match status" value="1"/>
</dbReference>
<dbReference type="OrthoDB" id="431929at2759"/>
<dbReference type="InterPro" id="IPR035896">
    <property type="entry name" value="AN1-like_Znf"/>
</dbReference>
<dbReference type="FunFam" id="4.10.1110.10:FF:000004">
    <property type="entry name" value="AN1-type zinc finger protein 2B isoform X1"/>
    <property type="match status" value="1"/>
</dbReference>
<evidence type="ECO:0000313" key="8">
    <source>
        <dbReference type="EMBL" id="KAJ8028721.1"/>
    </source>
</evidence>
<dbReference type="Proteomes" id="UP001152320">
    <property type="component" value="Chromosome 15"/>
</dbReference>
<keyword evidence="1" id="KW-0479">Metal-binding</keyword>
<evidence type="ECO:0000259" key="7">
    <source>
        <dbReference type="PROSITE" id="PS51039"/>
    </source>
</evidence>
<keyword evidence="2" id="KW-0677">Repeat</keyword>
<dbReference type="SMART" id="SM00154">
    <property type="entry name" value="ZnF_AN1"/>
    <property type="match status" value="2"/>
</dbReference>
<dbReference type="EMBL" id="JAIZAY010000015">
    <property type="protein sequence ID" value="KAJ8028721.1"/>
    <property type="molecule type" value="Genomic_DNA"/>
</dbReference>
<accession>A0A9Q1BLA5</accession>
<evidence type="ECO:0000313" key="9">
    <source>
        <dbReference type="Proteomes" id="UP001152320"/>
    </source>
</evidence>
<keyword evidence="4" id="KW-0862">Zinc</keyword>
<dbReference type="InterPro" id="IPR057357">
    <property type="entry name" value="Znf-C2H2_ZFAND2A/B"/>
</dbReference>
<feature type="compositionally biased region" description="Basic and acidic residues" evidence="6">
    <location>
        <begin position="182"/>
        <end position="192"/>
    </location>
</feature>
<name>A0A9Q1BLA5_HOLLE</name>
<dbReference type="GO" id="GO:0008270">
    <property type="term" value="F:zinc ion binding"/>
    <property type="evidence" value="ECO:0007669"/>
    <property type="project" value="UniProtKB-KW"/>
</dbReference>
<feature type="domain" description="AN1-type" evidence="7">
    <location>
        <begin position="94"/>
        <end position="142"/>
    </location>
</feature>
<dbReference type="Gene3D" id="4.10.1110.10">
    <property type="entry name" value="AN1-like Zinc finger"/>
    <property type="match status" value="2"/>
</dbReference>
<evidence type="ECO:0000256" key="2">
    <source>
        <dbReference type="ARBA" id="ARBA00022737"/>
    </source>
</evidence>
<evidence type="ECO:0000256" key="5">
    <source>
        <dbReference type="PROSITE-ProRule" id="PRU00449"/>
    </source>
</evidence>
<protein>
    <submittedName>
        <fullName evidence="8">AN1-type zinc finger protein 2B</fullName>
    </submittedName>
</protein>
<dbReference type="GO" id="GO:0005783">
    <property type="term" value="C:endoplasmic reticulum"/>
    <property type="evidence" value="ECO:0007669"/>
    <property type="project" value="TreeGrafter"/>
</dbReference>
<dbReference type="Pfam" id="PF01428">
    <property type="entry name" value="zf-AN1"/>
    <property type="match status" value="2"/>
</dbReference>
<evidence type="ECO:0000256" key="4">
    <source>
        <dbReference type="ARBA" id="ARBA00022833"/>
    </source>
</evidence>
<feature type="region of interest" description="Disordered" evidence="6">
    <location>
        <begin position="153"/>
        <end position="271"/>
    </location>
</feature>